<dbReference type="EMBL" id="JBHTNU010000004">
    <property type="protein sequence ID" value="MFD1426487.1"/>
    <property type="molecule type" value="Genomic_DNA"/>
</dbReference>
<feature type="transmembrane region" description="Helical" evidence="6">
    <location>
        <begin position="225"/>
        <end position="250"/>
    </location>
</feature>
<accession>A0ABW4C6Z0</accession>
<organism evidence="7 8">
    <name type="scientific">Kroppenstedtia sanguinis</name>
    <dbReference type="NCBI Taxonomy" id="1380684"/>
    <lineage>
        <taxon>Bacteria</taxon>
        <taxon>Bacillati</taxon>
        <taxon>Bacillota</taxon>
        <taxon>Bacilli</taxon>
        <taxon>Bacillales</taxon>
        <taxon>Thermoactinomycetaceae</taxon>
        <taxon>Kroppenstedtia</taxon>
    </lineage>
</organism>
<evidence type="ECO:0000313" key="7">
    <source>
        <dbReference type="EMBL" id="MFD1426487.1"/>
    </source>
</evidence>
<gene>
    <name evidence="7" type="ORF">ACFQ4Y_05985</name>
</gene>
<feature type="transmembrane region" description="Helical" evidence="6">
    <location>
        <begin position="358"/>
        <end position="379"/>
    </location>
</feature>
<dbReference type="Gene3D" id="1.20.1740.10">
    <property type="entry name" value="Amino acid/polyamine transporter I"/>
    <property type="match status" value="1"/>
</dbReference>
<dbReference type="PANTHER" id="PTHR43243:SF4">
    <property type="entry name" value="CATIONIC AMINO ACID TRANSPORTER 4"/>
    <property type="match status" value="1"/>
</dbReference>
<feature type="transmembrane region" description="Helical" evidence="6">
    <location>
        <begin position="419"/>
        <end position="437"/>
    </location>
</feature>
<dbReference type="Proteomes" id="UP001597282">
    <property type="component" value="Unassembled WGS sequence"/>
</dbReference>
<reference evidence="8" key="1">
    <citation type="journal article" date="2019" name="Int. J. Syst. Evol. Microbiol.">
        <title>The Global Catalogue of Microorganisms (GCM) 10K type strain sequencing project: providing services to taxonomists for standard genome sequencing and annotation.</title>
        <authorList>
            <consortium name="The Broad Institute Genomics Platform"/>
            <consortium name="The Broad Institute Genome Sequencing Center for Infectious Disease"/>
            <person name="Wu L."/>
            <person name="Ma J."/>
        </authorList>
    </citation>
    <scope>NUCLEOTIDE SEQUENCE [LARGE SCALE GENOMIC DNA]</scope>
    <source>
        <strain evidence="8">S1</strain>
    </source>
</reference>
<evidence type="ECO:0000256" key="5">
    <source>
        <dbReference type="ARBA" id="ARBA00023136"/>
    </source>
</evidence>
<sequence length="475" mass="50925">MTKNWGEFMANFLRTKSIEQANRITEVDRFKLKRELGPWQLMLYVLGATIGAGIFVLPGTTAALHAGPGVIVSFLIGGIVTIAVGLAYVEFASMVPVAGSAYTYSYIALGEFIAWIIGWDLLLEFTVISSTVAVGWSGYVDSFLQSVGIHLPEVLTKDMAHGGIVNLPAVAGWLIVAWIAMSGIKNVGRSNTLFTIAKVAAIILFLLIGAFHVDPVNWTPFTPFGWTGVMAGAALVFFAFTGFDGVTTVLEEVKNPQKTIPIALIGGLSVLTLLYALVAFMLTGILPYSKLDVPDPTVFALQSVGIQWGGAIIAVAVIFGLLATMIANTTSATRVLFAMSRDGLLPERIALTNKKTGVPILSIVIVTVTSILLSGFLSIGELAEFANIGGLTAFALTTVSVIVLRYTKPDEPRAFKVPALWLVGIVGIGGCLALIFSLPLFTILRFFIWLLIGLVIYLVYGYKHAKIGSEKENTR</sequence>
<feature type="transmembrane region" description="Helical" evidence="6">
    <location>
        <begin position="308"/>
        <end position="337"/>
    </location>
</feature>
<feature type="transmembrane region" description="Helical" evidence="6">
    <location>
        <begin position="262"/>
        <end position="288"/>
    </location>
</feature>
<feature type="transmembrane region" description="Helical" evidence="6">
    <location>
        <begin position="385"/>
        <end position="407"/>
    </location>
</feature>
<keyword evidence="3 6" id="KW-0812">Transmembrane</keyword>
<evidence type="ECO:0000256" key="3">
    <source>
        <dbReference type="ARBA" id="ARBA00022692"/>
    </source>
</evidence>
<feature type="transmembrane region" description="Helical" evidence="6">
    <location>
        <begin position="159"/>
        <end position="181"/>
    </location>
</feature>
<evidence type="ECO:0000256" key="2">
    <source>
        <dbReference type="ARBA" id="ARBA00022448"/>
    </source>
</evidence>
<proteinExistence type="predicted"/>
<feature type="transmembrane region" description="Helical" evidence="6">
    <location>
        <begin position="70"/>
        <end position="91"/>
    </location>
</feature>
<dbReference type="InterPro" id="IPR002293">
    <property type="entry name" value="AA/rel_permease1"/>
</dbReference>
<evidence type="ECO:0000256" key="6">
    <source>
        <dbReference type="SAM" id="Phobius"/>
    </source>
</evidence>
<name>A0ABW4C6Z0_9BACL</name>
<feature type="transmembrane region" description="Helical" evidence="6">
    <location>
        <begin position="443"/>
        <end position="462"/>
    </location>
</feature>
<comment type="caution">
    <text evidence="7">The sequence shown here is derived from an EMBL/GenBank/DDBJ whole genome shotgun (WGS) entry which is preliminary data.</text>
</comment>
<protein>
    <submittedName>
        <fullName evidence="7">Amino acid permease</fullName>
    </submittedName>
</protein>
<keyword evidence="4 6" id="KW-1133">Transmembrane helix</keyword>
<keyword evidence="5 6" id="KW-0472">Membrane</keyword>
<keyword evidence="8" id="KW-1185">Reference proteome</keyword>
<feature type="transmembrane region" description="Helical" evidence="6">
    <location>
        <begin position="41"/>
        <end position="64"/>
    </location>
</feature>
<dbReference type="PANTHER" id="PTHR43243">
    <property type="entry name" value="INNER MEMBRANE TRANSPORTER YGJI-RELATED"/>
    <property type="match status" value="1"/>
</dbReference>
<keyword evidence="2" id="KW-0813">Transport</keyword>
<evidence type="ECO:0000313" key="8">
    <source>
        <dbReference type="Proteomes" id="UP001597282"/>
    </source>
</evidence>
<dbReference type="Pfam" id="PF13520">
    <property type="entry name" value="AA_permease_2"/>
    <property type="match status" value="1"/>
</dbReference>
<feature type="transmembrane region" description="Helical" evidence="6">
    <location>
        <begin position="193"/>
        <end position="213"/>
    </location>
</feature>
<comment type="subcellular location">
    <subcellularLocation>
        <location evidence="1">Membrane</location>
        <topology evidence="1">Multi-pass membrane protein</topology>
    </subcellularLocation>
</comment>
<evidence type="ECO:0000256" key="1">
    <source>
        <dbReference type="ARBA" id="ARBA00004141"/>
    </source>
</evidence>
<dbReference type="PIRSF" id="PIRSF006060">
    <property type="entry name" value="AA_transporter"/>
    <property type="match status" value="1"/>
</dbReference>
<evidence type="ECO:0000256" key="4">
    <source>
        <dbReference type="ARBA" id="ARBA00022989"/>
    </source>
</evidence>